<dbReference type="HOGENOM" id="CLU_1924167_0_0_9"/>
<dbReference type="AlphaFoldDB" id="R4KU67"/>
<dbReference type="KEGG" id="dgi:Desgi_3850"/>
<sequence>MVGNSLTDLTEININFLLDKHRQKIINKIIIKSLLQKNTEEEAMQMFLWTLADIEPPVSYREQLVFRALYRMFHSYTSVIIDTKEKAFKILGIPREMWYCNPNKLLKQAKIAYWKQFESLDIYSFIANAGDIGLKKKAFMFFSVNRGS</sequence>
<protein>
    <submittedName>
        <fullName evidence="1">Uncharacterized protein</fullName>
    </submittedName>
</protein>
<dbReference type="OrthoDB" id="1808880at2"/>
<evidence type="ECO:0000313" key="1">
    <source>
        <dbReference type="EMBL" id="AGL03161.1"/>
    </source>
</evidence>
<evidence type="ECO:0000313" key="2">
    <source>
        <dbReference type="Proteomes" id="UP000013520"/>
    </source>
</evidence>
<proteinExistence type="predicted"/>
<gene>
    <name evidence="1" type="ORF">Desgi_3850</name>
</gene>
<keyword evidence="2" id="KW-1185">Reference proteome</keyword>
<name>R4KU67_9FIRM</name>
<reference evidence="1 2" key="1">
    <citation type="submission" date="2012-01" db="EMBL/GenBank/DDBJ databases">
        <title>Complete sequence of Desulfotomaculum gibsoniae DSM 7213.</title>
        <authorList>
            <consortium name="US DOE Joint Genome Institute"/>
            <person name="Lucas S."/>
            <person name="Han J."/>
            <person name="Lapidus A."/>
            <person name="Cheng J.-F."/>
            <person name="Goodwin L."/>
            <person name="Pitluck S."/>
            <person name="Peters L."/>
            <person name="Ovchinnikova G."/>
            <person name="Teshima H."/>
            <person name="Detter J.C."/>
            <person name="Han C."/>
            <person name="Tapia R."/>
            <person name="Land M."/>
            <person name="Hauser L."/>
            <person name="Kyrpides N."/>
            <person name="Ivanova N."/>
            <person name="Pagani I."/>
            <person name="Parshina S."/>
            <person name="Plugge C."/>
            <person name="Muyzer G."/>
            <person name="Kuever J."/>
            <person name="Ivanova A."/>
            <person name="Nazina T."/>
            <person name="Klenk H.-P."/>
            <person name="Brambilla E."/>
            <person name="Spring S."/>
            <person name="Stams A.F."/>
            <person name="Woyke T."/>
        </authorList>
    </citation>
    <scope>NUCLEOTIDE SEQUENCE [LARGE SCALE GENOMIC DNA]</scope>
    <source>
        <strain evidence="1 2">DSM 7213</strain>
    </source>
</reference>
<organism evidence="1 2">
    <name type="scientific">Desulfoscipio gibsoniae DSM 7213</name>
    <dbReference type="NCBI Taxonomy" id="767817"/>
    <lineage>
        <taxon>Bacteria</taxon>
        <taxon>Bacillati</taxon>
        <taxon>Bacillota</taxon>
        <taxon>Clostridia</taxon>
        <taxon>Eubacteriales</taxon>
        <taxon>Desulfallaceae</taxon>
        <taxon>Desulfoscipio</taxon>
    </lineage>
</organism>
<dbReference type="EMBL" id="CP003273">
    <property type="protein sequence ID" value="AGL03161.1"/>
    <property type="molecule type" value="Genomic_DNA"/>
</dbReference>
<dbReference type="Proteomes" id="UP000013520">
    <property type="component" value="Chromosome"/>
</dbReference>
<accession>R4KU67</accession>
<dbReference type="RefSeq" id="WP_006520561.1">
    <property type="nucleotide sequence ID" value="NC_021184.1"/>
</dbReference>